<evidence type="ECO:0000313" key="1">
    <source>
        <dbReference type="EMBL" id="KAJ7544214.1"/>
    </source>
</evidence>
<sequence>MLKSGSVLLLRRALPLCRLLNSRFIATTSTLRIGAIAHERLSPSPINPRPFRNDQFSNAQSPATASPRSVREPVALFRPCIDIHKGKVKQIVGSSLSDLSQTLVTNFESETSAAEFARLYKEDGLWGGHVIMLGADALSQAAALEALAAYPGGLQLGGGVSLDNASSYLDAGASHVIVTSYVFSHGRLDSERLRLLVHGVGKQRLVLDLSCRKKQDGEYVVVTDRWQRFSELVLNEETLANLASSAAEFLVHGVDVEGKRLGIEEDLVRLLGKWSPIPVTYAGGATSIKDLDLIKDAGNGSVDVTVGSALDIFGGDLPYQEVVSWHRKQLQ</sequence>
<dbReference type="EMBL" id="CM055100">
    <property type="protein sequence ID" value="KAJ7544214.1"/>
    <property type="molecule type" value="Genomic_DNA"/>
</dbReference>
<accession>A0ACC2CQ98</accession>
<comment type="caution">
    <text evidence="1">The sequence shown here is derived from an EMBL/GenBank/DDBJ whole genome shotgun (WGS) entry which is preliminary data.</text>
</comment>
<organism evidence="1 2">
    <name type="scientific">Diphasiastrum complanatum</name>
    <name type="common">Issler's clubmoss</name>
    <name type="synonym">Lycopodium complanatum</name>
    <dbReference type="NCBI Taxonomy" id="34168"/>
    <lineage>
        <taxon>Eukaryota</taxon>
        <taxon>Viridiplantae</taxon>
        <taxon>Streptophyta</taxon>
        <taxon>Embryophyta</taxon>
        <taxon>Tracheophyta</taxon>
        <taxon>Lycopodiopsida</taxon>
        <taxon>Lycopodiales</taxon>
        <taxon>Lycopodiaceae</taxon>
        <taxon>Lycopodioideae</taxon>
        <taxon>Diphasiastrum</taxon>
    </lineage>
</organism>
<name>A0ACC2CQ98_DIPCM</name>
<gene>
    <name evidence="1" type="ORF">O6H91_09G069800</name>
</gene>
<proteinExistence type="predicted"/>
<dbReference type="Proteomes" id="UP001162992">
    <property type="component" value="Chromosome 9"/>
</dbReference>
<protein>
    <submittedName>
        <fullName evidence="1">Uncharacterized protein</fullName>
    </submittedName>
</protein>
<evidence type="ECO:0000313" key="2">
    <source>
        <dbReference type="Proteomes" id="UP001162992"/>
    </source>
</evidence>
<keyword evidence="2" id="KW-1185">Reference proteome</keyword>
<reference evidence="2" key="1">
    <citation type="journal article" date="2024" name="Proc. Natl. Acad. Sci. U.S.A.">
        <title>Extraordinary preservation of gene collinearity over three hundred million years revealed in homosporous lycophytes.</title>
        <authorList>
            <person name="Li C."/>
            <person name="Wickell D."/>
            <person name="Kuo L.Y."/>
            <person name="Chen X."/>
            <person name="Nie B."/>
            <person name="Liao X."/>
            <person name="Peng D."/>
            <person name="Ji J."/>
            <person name="Jenkins J."/>
            <person name="Williams M."/>
            <person name="Shu S."/>
            <person name="Plott C."/>
            <person name="Barry K."/>
            <person name="Rajasekar S."/>
            <person name="Grimwood J."/>
            <person name="Han X."/>
            <person name="Sun S."/>
            <person name="Hou Z."/>
            <person name="He W."/>
            <person name="Dai G."/>
            <person name="Sun C."/>
            <person name="Schmutz J."/>
            <person name="Leebens-Mack J.H."/>
            <person name="Li F.W."/>
            <person name="Wang L."/>
        </authorList>
    </citation>
    <scope>NUCLEOTIDE SEQUENCE [LARGE SCALE GENOMIC DNA]</scope>
    <source>
        <strain evidence="2">cv. PW_Plant_1</strain>
    </source>
</reference>